<keyword evidence="2" id="KW-1185">Reference proteome</keyword>
<accession>A0ABZ0ILT3</accession>
<dbReference type="EMBL" id="CP136051">
    <property type="protein sequence ID" value="WOK05472.1"/>
    <property type="molecule type" value="Genomic_DNA"/>
</dbReference>
<dbReference type="Proteomes" id="UP001302349">
    <property type="component" value="Chromosome"/>
</dbReference>
<sequence>MENLKDKLEQNIPEIEFLEERFRFIDNKILRTNISISFQYVIFLITLEEEVTLQGPVSYSIFKNIVLNTASIIEGSLHHLLDTLIKRKLLDSEKILTKEEVYSNKKILFKTDDGMEICGIHLRKKPTNLKTNTSFIEINRACKRARILDDELFEEVEELRDRRNKIHLAGLAKVDDFYEKKDIQQAFKTASKILKLVEERLEIKKGNK</sequence>
<dbReference type="RefSeq" id="WP_317488234.1">
    <property type="nucleotide sequence ID" value="NZ_CP136051.1"/>
</dbReference>
<evidence type="ECO:0008006" key="3">
    <source>
        <dbReference type="Google" id="ProtNLM"/>
    </source>
</evidence>
<organism evidence="1 2">
    <name type="scientific">Imperialibacter roseus</name>
    <dbReference type="NCBI Taxonomy" id="1324217"/>
    <lineage>
        <taxon>Bacteria</taxon>
        <taxon>Pseudomonadati</taxon>
        <taxon>Bacteroidota</taxon>
        <taxon>Cytophagia</taxon>
        <taxon>Cytophagales</taxon>
        <taxon>Flammeovirgaceae</taxon>
        <taxon>Imperialibacter</taxon>
    </lineage>
</organism>
<reference evidence="1 2" key="1">
    <citation type="journal article" date="2023" name="Microbiol. Resour. Announc.">
        <title>Complete Genome Sequence of Imperialibacter roseus strain P4T.</title>
        <authorList>
            <person name="Tizabi D.R."/>
            <person name="Bachvaroff T."/>
            <person name="Hill R.T."/>
        </authorList>
    </citation>
    <scope>NUCLEOTIDE SEQUENCE [LARGE SCALE GENOMIC DNA]</scope>
    <source>
        <strain evidence="1 2">P4T</strain>
    </source>
</reference>
<protein>
    <recommendedName>
        <fullName evidence="3">HEPN domain-containing protein</fullName>
    </recommendedName>
</protein>
<proteinExistence type="predicted"/>
<evidence type="ECO:0000313" key="2">
    <source>
        <dbReference type="Proteomes" id="UP001302349"/>
    </source>
</evidence>
<gene>
    <name evidence="1" type="ORF">RT717_20570</name>
</gene>
<evidence type="ECO:0000313" key="1">
    <source>
        <dbReference type="EMBL" id="WOK05472.1"/>
    </source>
</evidence>
<name>A0ABZ0ILT3_9BACT</name>